<organism evidence="10 11">
    <name type="scientific">Micromonospora sonneratiae</name>
    <dbReference type="NCBI Taxonomy" id="1184706"/>
    <lineage>
        <taxon>Bacteria</taxon>
        <taxon>Bacillati</taxon>
        <taxon>Actinomycetota</taxon>
        <taxon>Actinomycetes</taxon>
        <taxon>Micromonosporales</taxon>
        <taxon>Micromonosporaceae</taxon>
        <taxon>Micromonospora</taxon>
    </lineage>
</organism>
<dbReference type="EMBL" id="JBHTMP010000004">
    <property type="protein sequence ID" value="MFD1320266.1"/>
    <property type="molecule type" value="Genomic_DNA"/>
</dbReference>
<keyword evidence="5 8" id="KW-0443">Lipid metabolism</keyword>
<evidence type="ECO:0000256" key="3">
    <source>
        <dbReference type="ARBA" id="ARBA00022516"/>
    </source>
</evidence>
<evidence type="ECO:0000313" key="10">
    <source>
        <dbReference type="EMBL" id="MFD1320266.1"/>
    </source>
</evidence>
<dbReference type="Proteomes" id="UP001597260">
    <property type="component" value="Unassembled WGS sequence"/>
</dbReference>
<name>A0ABW3Y7A5_9ACTN</name>
<evidence type="ECO:0000256" key="4">
    <source>
        <dbReference type="ARBA" id="ARBA00022832"/>
    </source>
</evidence>
<dbReference type="InterPro" id="IPR011053">
    <property type="entry name" value="Single_hybrid_motif"/>
</dbReference>
<keyword evidence="3 8" id="KW-0444">Lipid biosynthesis</keyword>
<dbReference type="GO" id="GO:0003989">
    <property type="term" value="F:acetyl-CoA carboxylase activity"/>
    <property type="evidence" value="ECO:0007669"/>
    <property type="project" value="UniProtKB-EC"/>
</dbReference>
<dbReference type="InterPro" id="IPR050709">
    <property type="entry name" value="Biotin_Carboxyl_Carrier/Decarb"/>
</dbReference>
<dbReference type="RefSeq" id="WP_377567092.1">
    <property type="nucleotide sequence ID" value="NZ_JBHTMP010000004.1"/>
</dbReference>
<feature type="domain" description="Lipoyl-binding" evidence="9">
    <location>
        <begin position="89"/>
        <end position="165"/>
    </location>
</feature>
<dbReference type="SUPFAM" id="SSF51230">
    <property type="entry name" value="Single hybrid motif"/>
    <property type="match status" value="1"/>
</dbReference>
<keyword evidence="10" id="KW-0436">Ligase</keyword>
<dbReference type="PROSITE" id="PS00188">
    <property type="entry name" value="BIOTIN"/>
    <property type="match status" value="1"/>
</dbReference>
<dbReference type="InterPro" id="IPR001249">
    <property type="entry name" value="AcCoA_biotinCC"/>
</dbReference>
<sequence length="167" mass="17471">MDQAGQGTPVEPVEPVDGGDVLVQLRRQARQLVAEVAGPLRRVSMRSGDAVLEIEWHDTQVTAAPPVGVPFAVPAQPAAAEPVADREDRATVSSPIVGTFYRAPEPGAAPFVEVGDLIEPGQVVGIVEAMKLMNQITAEQAGKVAEVLVADGAPVEFEQPLIVLVPA</sequence>
<evidence type="ECO:0000256" key="1">
    <source>
        <dbReference type="ARBA" id="ARBA00005194"/>
    </source>
</evidence>
<reference evidence="11" key="1">
    <citation type="journal article" date="2019" name="Int. J. Syst. Evol. Microbiol.">
        <title>The Global Catalogue of Microorganisms (GCM) 10K type strain sequencing project: providing services to taxonomists for standard genome sequencing and annotation.</title>
        <authorList>
            <consortium name="The Broad Institute Genomics Platform"/>
            <consortium name="The Broad Institute Genome Sequencing Center for Infectious Disease"/>
            <person name="Wu L."/>
            <person name="Ma J."/>
        </authorList>
    </citation>
    <scope>NUCLEOTIDE SEQUENCE [LARGE SCALE GENOMIC DNA]</scope>
    <source>
        <strain evidence="11">JCM 31037</strain>
    </source>
</reference>
<keyword evidence="4 8" id="KW-0276">Fatty acid metabolism</keyword>
<dbReference type="CDD" id="cd06850">
    <property type="entry name" value="biotinyl_domain"/>
    <property type="match status" value="1"/>
</dbReference>
<dbReference type="NCBIfam" id="TIGR00531">
    <property type="entry name" value="BCCP"/>
    <property type="match status" value="1"/>
</dbReference>
<dbReference type="PRINTS" id="PR01071">
    <property type="entry name" value="ACOABIOTINCC"/>
</dbReference>
<gene>
    <name evidence="10" type="primary">accB</name>
    <name evidence="10" type="ORF">ACFQ4H_04085</name>
</gene>
<dbReference type="PROSITE" id="PS50968">
    <property type="entry name" value="BIOTINYL_LIPOYL"/>
    <property type="match status" value="1"/>
</dbReference>
<proteinExistence type="predicted"/>
<comment type="caution">
    <text evidence="10">The sequence shown here is derived from an EMBL/GenBank/DDBJ whole genome shotgun (WGS) entry which is preliminary data.</text>
</comment>
<evidence type="ECO:0000259" key="9">
    <source>
        <dbReference type="PROSITE" id="PS50968"/>
    </source>
</evidence>
<keyword evidence="6 8" id="KW-0275">Fatty acid biosynthesis</keyword>
<evidence type="ECO:0000256" key="5">
    <source>
        <dbReference type="ARBA" id="ARBA00023098"/>
    </source>
</evidence>
<evidence type="ECO:0000313" key="11">
    <source>
        <dbReference type="Proteomes" id="UP001597260"/>
    </source>
</evidence>
<dbReference type="Gene3D" id="2.40.50.100">
    <property type="match status" value="1"/>
</dbReference>
<evidence type="ECO:0000256" key="8">
    <source>
        <dbReference type="RuleBase" id="RU364072"/>
    </source>
</evidence>
<keyword evidence="7 8" id="KW-0092">Biotin</keyword>
<dbReference type="PANTHER" id="PTHR45266:SF3">
    <property type="entry name" value="OXALOACETATE DECARBOXYLASE ALPHA CHAIN"/>
    <property type="match status" value="1"/>
</dbReference>
<dbReference type="Pfam" id="PF00364">
    <property type="entry name" value="Biotin_lipoyl"/>
    <property type="match status" value="1"/>
</dbReference>
<accession>A0ABW3Y7A5</accession>
<dbReference type="PANTHER" id="PTHR45266">
    <property type="entry name" value="OXALOACETATE DECARBOXYLASE ALPHA CHAIN"/>
    <property type="match status" value="1"/>
</dbReference>
<keyword evidence="11" id="KW-1185">Reference proteome</keyword>
<evidence type="ECO:0000256" key="6">
    <source>
        <dbReference type="ARBA" id="ARBA00023160"/>
    </source>
</evidence>
<evidence type="ECO:0000256" key="7">
    <source>
        <dbReference type="ARBA" id="ARBA00023267"/>
    </source>
</evidence>
<dbReference type="InterPro" id="IPR000089">
    <property type="entry name" value="Biotin_lipoyl"/>
</dbReference>
<evidence type="ECO:0000256" key="2">
    <source>
        <dbReference type="ARBA" id="ARBA00017562"/>
    </source>
</evidence>
<dbReference type="InterPro" id="IPR001882">
    <property type="entry name" value="Biotin_BS"/>
</dbReference>
<comment type="pathway">
    <text evidence="1 8">Lipid metabolism; fatty acid biosynthesis.</text>
</comment>
<protein>
    <recommendedName>
        <fullName evidence="2 8">Biotin carboxyl carrier protein of acetyl-CoA carboxylase</fullName>
    </recommendedName>
</protein>
<comment type="function">
    <text evidence="8">This protein is a component of the acetyl coenzyme A carboxylase complex; first, biotin carboxylase catalyzes the carboxylation of the carrier protein and then the transcarboxylase transfers the carboxyl group to form malonyl-CoA.</text>
</comment>